<name>A0AAV2TH65_CALDB</name>
<evidence type="ECO:0000313" key="3">
    <source>
        <dbReference type="Proteomes" id="UP001497525"/>
    </source>
</evidence>
<feature type="transmembrane region" description="Helical" evidence="1">
    <location>
        <begin position="109"/>
        <end position="131"/>
    </location>
</feature>
<evidence type="ECO:0000256" key="1">
    <source>
        <dbReference type="SAM" id="Phobius"/>
    </source>
</evidence>
<accession>A0AAV2TH65</accession>
<evidence type="ECO:0008006" key="4">
    <source>
        <dbReference type="Google" id="ProtNLM"/>
    </source>
</evidence>
<comment type="caution">
    <text evidence="2">The sequence shown here is derived from an EMBL/GenBank/DDBJ whole genome shotgun (WGS) entry which is preliminary data.</text>
</comment>
<organism evidence="2 3">
    <name type="scientific">Calicophoron daubneyi</name>
    <name type="common">Rumen fluke</name>
    <name type="synonym">Paramphistomum daubneyi</name>
    <dbReference type="NCBI Taxonomy" id="300641"/>
    <lineage>
        <taxon>Eukaryota</taxon>
        <taxon>Metazoa</taxon>
        <taxon>Spiralia</taxon>
        <taxon>Lophotrochozoa</taxon>
        <taxon>Platyhelminthes</taxon>
        <taxon>Trematoda</taxon>
        <taxon>Digenea</taxon>
        <taxon>Plagiorchiida</taxon>
        <taxon>Pronocephalata</taxon>
        <taxon>Paramphistomoidea</taxon>
        <taxon>Paramphistomidae</taxon>
        <taxon>Calicophoron</taxon>
    </lineage>
</organism>
<keyword evidence="1" id="KW-1133">Transmembrane helix</keyword>
<feature type="transmembrane region" description="Helical" evidence="1">
    <location>
        <begin position="75"/>
        <end position="97"/>
    </location>
</feature>
<feature type="transmembrane region" description="Helical" evidence="1">
    <location>
        <begin position="218"/>
        <end position="236"/>
    </location>
</feature>
<evidence type="ECO:0000313" key="2">
    <source>
        <dbReference type="EMBL" id="CAL5135514.1"/>
    </source>
</evidence>
<proteinExistence type="predicted"/>
<dbReference type="AlphaFoldDB" id="A0AAV2TH65"/>
<dbReference type="EMBL" id="CAXLJL010000267">
    <property type="protein sequence ID" value="CAL5135514.1"/>
    <property type="molecule type" value="Genomic_DNA"/>
</dbReference>
<feature type="transmembrane region" description="Helical" evidence="1">
    <location>
        <begin position="380"/>
        <end position="400"/>
    </location>
</feature>
<feature type="transmembrane region" description="Helical" evidence="1">
    <location>
        <begin position="337"/>
        <end position="360"/>
    </location>
</feature>
<protein>
    <recommendedName>
        <fullName evidence="4">G-protein coupled receptors family 1 profile domain-containing protein</fullName>
    </recommendedName>
</protein>
<feature type="transmembrane region" description="Helical" evidence="1">
    <location>
        <begin position="269"/>
        <end position="293"/>
    </location>
</feature>
<keyword evidence="1" id="KW-0472">Membrane</keyword>
<reference evidence="2" key="1">
    <citation type="submission" date="2024-06" db="EMBL/GenBank/DDBJ databases">
        <authorList>
            <person name="Liu X."/>
            <person name="Lenzi L."/>
            <person name="Haldenby T S."/>
            <person name="Uol C."/>
        </authorList>
    </citation>
    <scope>NUCLEOTIDE SEQUENCE</scope>
</reference>
<feature type="transmembrane region" description="Helical" evidence="1">
    <location>
        <begin position="156"/>
        <end position="179"/>
    </location>
</feature>
<keyword evidence="1" id="KW-0812">Transmembrane</keyword>
<sequence>MATQPQKWTLSGMMSNILSEPTDLYDPYGGSVHNTSTIFQPDQLKGSERGLVTAFHCCDDFYCTSPQLAFVRNTFMGWLGLVISSLCVIMNLMFLSGMGNRALRSTSNMYLTTVLSIDTLRILIYSVLHIIPALRPGEENQADAYHFQVSYVVPQLLPMVNVLELFMTLCLIGSHGVLLTSYRRRARNHAEISSSNSSSSNDHCLPFETSNLHRPRRMMIFTIFLIALSTNFPNFIRYKLVENPTGHVEHSESIRGYVFHTTVYKVHAYAYDLCLLSVKIVAWFVLLVLNLVLLQKRLTSNDKGFFKAPLSEIRGGRSEQQTIIDRRKMERLMTGSLGVLWLVPSIACIASEAISLHYLVQTPKSKNGSSLMCSIVVQEFFALYFTLFRTVACLATGVYIRRMLKNMFRFYLIPTKSFLSYSGSTQSTEKELDTWSAKMSTMNSPDHKISYSYSLVPLMLKGKSWSAQEMHPVKSDVSQECPKFGDIRPA</sequence>
<gene>
    <name evidence="2" type="ORF">CDAUBV1_LOCUS9652</name>
</gene>
<dbReference type="Proteomes" id="UP001497525">
    <property type="component" value="Unassembled WGS sequence"/>
</dbReference>